<comment type="caution">
    <text evidence="3">The sequence shown here is derived from an EMBL/GenBank/DDBJ whole genome shotgun (WGS) entry which is preliminary data.</text>
</comment>
<feature type="region of interest" description="Disordered" evidence="1">
    <location>
        <begin position="26"/>
        <end position="182"/>
    </location>
</feature>
<dbReference type="OrthoDB" id="6129707at2759"/>
<keyword evidence="2" id="KW-0732">Signal</keyword>
<organism evidence="3 4">
    <name type="scientific">Mytilus edulis</name>
    <name type="common">Blue mussel</name>
    <dbReference type="NCBI Taxonomy" id="6550"/>
    <lineage>
        <taxon>Eukaryota</taxon>
        <taxon>Metazoa</taxon>
        <taxon>Spiralia</taxon>
        <taxon>Lophotrochozoa</taxon>
        <taxon>Mollusca</taxon>
        <taxon>Bivalvia</taxon>
        <taxon>Autobranchia</taxon>
        <taxon>Pteriomorphia</taxon>
        <taxon>Mytilida</taxon>
        <taxon>Mytiloidea</taxon>
        <taxon>Mytilidae</taxon>
        <taxon>Mytilinae</taxon>
        <taxon>Mytilus</taxon>
    </lineage>
</organism>
<reference evidence="3" key="1">
    <citation type="submission" date="2021-03" db="EMBL/GenBank/DDBJ databases">
        <authorList>
            <person name="Bekaert M."/>
        </authorList>
    </citation>
    <scope>NUCLEOTIDE SEQUENCE</scope>
</reference>
<feature type="compositionally biased region" description="Polar residues" evidence="1">
    <location>
        <begin position="157"/>
        <end position="176"/>
    </location>
</feature>
<gene>
    <name evidence="3" type="ORF">MEDL_33946</name>
</gene>
<feature type="signal peptide" evidence="2">
    <location>
        <begin position="1"/>
        <end position="21"/>
    </location>
</feature>
<dbReference type="AlphaFoldDB" id="A0A8S3SQU2"/>
<evidence type="ECO:0000313" key="4">
    <source>
        <dbReference type="Proteomes" id="UP000683360"/>
    </source>
</evidence>
<name>A0A8S3SQU2_MYTED</name>
<sequence length="182" mass="19884">MSGLCCLLFLTLFVYDTCVIGGTERNSKSGIFTTDDQDQTDSIDTPPNQQNKQPSKALSEQKSNLNEPALTSDKKQQQSKQPSTEVHESVLSSEKTNRLSEPASSSTHRNKNGKPLQTFEQNDEPSDLATSPSNKRDKQPEPEEDPESSTGKETKPSKPSWSINQNNIPTSLTGFASNAGLP</sequence>
<feature type="compositionally biased region" description="Polar residues" evidence="1">
    <location>
        <begin position="46"/>
        <end position="66"/>
    </location>
</feature>
<evidence type="ECO:0000256" key="1">
    <source>
        <dbReference type="SAM" id="MobiDB-lite"/>
    </source>
</evidence>
<accession>A0A8S3SQU2</accession>
<evidence type="ECO:0000313" key="3">
    <source>
        <dbReference type="EMBL" id="CAG2220472.1"/>
    </source>
</evidence>
<keyword evidence="4" id="KW-1185">Reference proteome</keyword>
<dbReference type="Proteomes" id="UP000683360">
    <property type="component" value="Unassembled WGS sequence"/>
</dbReference>
<dbReference type="EMBL" id="CAJPWZ010001662">
    <property type="protein sequence ID" value="CAG2220472.1"/>
    <property type="molecule type" value="Genomic_DNA"/>
</dbReference>
<evidence type="ECO:0000256" key="2">
    <source>
        <dbReference type="SAM" id="SignalP"/>
    </source>
</evidence>
<feature type="chain" id="PRO_5035762773" evidence="2">
    <location>
        <begin position="22"/>
        <end position="182"/>
    </location>
</feature>
<protein>
    <submittedName>
        <fullName evidence="3">Uncharacterized protein</fullName>
    </submittedName>
</protein>
<proteinExistence type="predicted"/>